<organism evidence="1 2">
    <name type="scientific">Aureispira anguillae</name>
    <dbReference type="NCBI Taxonomy" id="2864201"/>
    <lineage>
        <taxon>Bacteria</taxon>
        <taxon>Pseudomonadati</taxon>
        <taxon>Bacteroidota</taxon>
        <taxon>Saprospiria</taxon>
        <taxon>Saprospirales</taxon>
        <taxon>Saprospiraceae</taxon>
        <taxon>Aureispira</taxon>
    </lineage>
</organism>
<evidence type="ECO:0000313" key="2">
    <source>
        <dbReference type="Proteomes" id="UP001060919"/>
    </source>
</evidence>
<sequence length="525" mass="59452">MIQVVFLLFVVMTSTYAQKNPHKNITIGTSYEPNEPTIAIHPKDPNILLGGSNIFNLYRSEDGGKSWEEKTLRSTYGVWGDPVIIADTAGNFYFFHLSNPEDGNWIDRIVCQKTEDNGKSWTNGSYMGLNGTKAQDKHWAVVDPRTNYIYVTWTQFDKYGSTNPNDKSSIMFSMSKDEAKTWTTAKKINEVDGDCIDSDNTTEGAVPAIGPNGELYVAWAGPQGLVFDRSLDGGKTWLDKDVLVDPMPSGWDYAVPGIYRCNGLPITACDISGGAHNGTVYINWTDQRNGADDTDVWLAKSEDQGKTWSKPIRVNNDKPGNQQFFTWMTVDQTTGYLYFVFYDRRGLKGEQTNVYMARSIDGGQTFVNFKINDKPFYPNKGIFFGDYNNIAVQGDVIRPIWTRLDDMQLSIKTAIVDITAIPDKNSQVANVTTPELEDTTKTAVSPLDPNTLFISFKIPKKSKLTLHLYNEKGRRLKPIFRCKSFEFGKHIEKLNIPDLKLKKGNYTYQLKHKRKILKERKFEVL</sequence>
<dbReference type="InterPro" id="IPR015943">
    <property type="entry name" value="WD40/YVTN_repeat-like_dom_sf"/>
</dbReference>
<dbReference type="Gene3D" id="2.120.10.10">
    <property type="match status" value="2"/>
</dbReference>
<dbReference type="CDD" id="cd15482">
    <property type="entry name" value="Sialidase_non-viral"/>
    <property type="match status" value="1"/>
</dbReference>
<keyword evidence="2" id="KW-1185">Reference proteome</keyword>
<keyword evidence="1" id="KW-0378">Hydrolase</keyword>
<gene>
    <name evidence="1" type="ORF">AsAng_0003670</name>
</gene>
<dbReference type="Gene3D" id="2.130.10.10">
    <property type="entry name" value="YVTN repeat-like/Quinoprotein amine dehydrogenase"/>
    <property type="match status" value="1"/>
</dbReference>
<dbReference type="GO" id="GO:0016787">
    <property type="term" value="F:hydrolase activity"/>
    <property type="evidence" value="ECO:0007669"/>
    <property type="project" value="UniProtKB-KW"/>
</dbReference>
<dbReference type="SUPFAM" id="SSF110296">
    <property type="entry name" value="Oligoxyloglucan reducing end-specific cellobiohydrolase"/>
    <property type="match status" value="1"/>
</dbReference>
<dbReference type="EMBL" id="AP026867">
    <property type="protein sequence ID" value="BDS09663.1"/>
    <property type="molecule type" value="Genomic_DNA"/>
</dbReference>
<dbReference type="KEGG" id="aup:AsAng_0003670"/>
<dbReference type="AlphaFoldDB" id="A0A915VKE9"/>
<proteinExistence type="predicted"/>
<dbReference type="RefSeq" id="WP_264791031.1">
    <property type="nucleotide sequence ID" value="NZ_AP026867.1"/>
</dbReference>
<evidence type="ECO:0000313" key="1">
    <source>
        <dbReference type="EMBL" id="BDS09663.1"/>
    </source>
</evidence>
<name>A0A915VKE9_9BACT</name>
<accession>A0A915VKE9</accession>
<dbReference type="Proteomes" id="UP001060919">
    <property type="component" value="Chromosome"/>
</dbReference>
<protein>
    <submittedName>
        <fullName evidence="1">Glycoside hydrolase</fullName>
    </submittedName>
</protein>
<reference evidence="1" key="1">
    <citation type="submission" date="2022-09" db="EMBL/GenBank/DDBJ databases">
        <title>Aureispira anguillicida sp. nov., isolated from Leptocephalus of Japanese eel Anguilla japonica.</title>
        <authorList>
            <person name="Yuasa K."/>
            <person name="Mekata T."/>
            <person name="Ikunari K."/>
        </authorList>
    </citation>
    <scope>NUCLEOTIDE SEQUENCE</scope>
    <source>
        <strain evidence="1">EL160426</strain>
    </source>
</reference>